<proteinExistence type="predicted"/>
<reference evidence="4" key="2">
    <citation type="submission" date="2017-02" db="EMBL/GenBank/DDBJ databases">
        <title>Sunflower complete genome.</title>
        <authorList>
            <person name="Langlade N."/>
            <person name="Munos S."/>
        </authorList>
    </citation>
    <scope>NUCLEOTIDE SEQUENCE [LARGE SCALE GENOMIC DNA]</scope>
    <source>
        <tissue evidence="4">Leaves</tissue>
    </source>
</reference>
<organism evidence="4 5">
    <name type="scientific">Helianthus annuus</name>
    <name type="common">Common sunflower</name>
    <dbReference type="NCBI Taxonomy" id="4232"/>
    <lineage>
        <taxon>Eukaryota</taxon>
        <taxon>Viridiplantae</taxon>
        <taxon>Streptophyta</taxon>
        <taxon>Embryophyta</taxon>
        <taxon>Tracheophyta</taxon>
        <taxon>Spermatophyta</taxon>
        <taxon>Magnoliopsida</taxon>
        <taxon>eudicotyledons</taxon>
        <taxon>Gunneridae</taxon>
        <taxon>Pentapetalae</taxon>
        <taxon>asterids</taxon>
        <taxon>campanulids</taxon>
        <taxon>Asterales</taxon>
        <taxon>Asteraceae</taxon>
        <taxon>Asteroideae</taxon>
        <taxon>Heliantheae alliance</taxon>
        <taxon>Heliantheae</taxon>
        <taxon>Helianthus</taxon>
    </lineage>
</organism>
<dbReference type="Proteomes" id="UP000215914">
    <property type="component" value="Chromosome 14"/>
</dbReference>
<protein>
    <submittedName>
        <fullName evidence="3">Leucine-rich repeat domain superfamily</fullName>
    </submittedName>
    <submittedName>
        <fullName evidence="4">Putative leucine-rich repeat domain, L domain-like protein</fullName>
    </submittedName>
</protein>
<dbReference type="InterPro" id="IPR057135">
    <property type="entry name" value="At4g27190-like_LRR"/>
</dbReference>
<evidence type="ECO:0000313" key="4">
    <source>
        <dbReference type="EMBL" id="OTF96823.1"/>
    </source>
</evidence>
<dbReference type="OMA" id="ELMINTC"/>
<evidence type="ECO:0000259" key="2">
    <source>
        <dbReference type="Pfam" id="PF23247"/>
    </source>
</evidence>
<reference evidence="3 5" key="1">
    <citation type="journal article" date="2017" name="Nature">
        <title>The sunflower genome provides insights into oil metabolism, flowering and Asterid evolution.</title>
        <authorList>
            <person name="Badouin H."/>
            <person name="Gouzy J."/>
            <person name="Grassa C.J."/>
            <person name="Murat F."/>
            <person name="Staton S.E."/>
            <person name="Cottret L."/>
            <person name="Lelandais-Briere C."/>
            <person name="Owens G.L."/>
            <person name="Carrere S."/>
            <person name="Mayjonade B."/>
            <person name="Legrand L."/>
            <person name="Gill N."/>
            <person name="Kane N.C."/>
            <person name="Bowers J.E."/>
            <person name="Hubner S."/>
            <person name="Bellec A."/>
            <person name="Berard A."/>
            <person name="Berges H."/>
            <person name="Blanchet N."/>
            <person name="Boniface M.C."/>
            <person name="Brunel D."/>
            <person name="Catrice O."/>
            <person name="Chaidir N."/>
            <person name="Claudel C."/>
            <person name="Donnadieu C."/>
            <person name="Faraut T."/>
            <person name="Fievet G."/>
            <person name="Helmstetter N."/>
            <person name="King M."/>
            <person name="Knapp S.J."/>
            <person name="Lai Z."/>
            <person name="Le Paslier M.C."/>
            <person name="Lippi Y."/>
            <person name="Lorenzon L."/>
            <person name="Mandel J.R."/>
            <person name="Marage G."/>
            <person name="Marchand G."/>
            <person name="Marquand E."/>
            <person name="Bret-Mestries E."/>
            <person name="Morien E."/>
            <person name="Nambeesan S."/>
            <person name="Nguyen T."/>
            <person name="Pegot-Espagnet P."/>
            <person name="Pouilly N."/>
            <person name="Raftis F."/>
            <person name="Sallet E."/>
            <person name="Schiex T."/>
            <person name="Thomas J."/>
            <person name="Vandecasteele C."/>
            <person name="Vares D."/>
            <person name="Vear F."/>
            <person name="Vautrin S."/>
            <person name="Crespi M."/>
            <person name="Mangin B."/>
            <person name="Burke J.M."/>
            <person name="Salse J."/>
            <person name="Munos S."/>
            <person name="Vincourt P."/>
            <person name="Rieseberg L.H."/>
            <person name="Langlade N.B."/>
        </authorList>
    </citation>
    <scope>NUCLEOTIDE SEQUENCE [LARGE SCALE GENOMIC DNA]</scope>
    <source>
        <strain evidence="5">cv. SF193</strain>
        <tissue evidence="3">Leaves</tissue>
    </source>
</reference>
<dbReference type="InParanoid" id="A0A251SDJ3"/>
<dbReference type="InterPro" id="IPR032675">
    <property type="entry name" value="LRR_dom_sf"/>
</dbReference>
<dbReference type="PANTHER" id="PTHR33463">
    <property type="entry name" value="NB-ARC DOMAIN-CONTAINING PROTEIN-RELATED"/>
    <property type="match status" value="1"/>
</dbReference>
<dbReference type="SUPFAM" id="SSF52047">
    <property type="entry name" value="RNI-like"/>
    <property type="match status" value="1"/>
</dbReference>
<gene>
    <name evidence="4" type="ORF">HannXRQ_Chr14g0427801</name>
    <name evidence="3" type="ORF">HanXRQr2_Chr14g0620391</name>
</gene>
<evidence type="ECO:0000256" key="1">
    <source>
        <dbReference type="ARBA" id="ARBA00022821"/>
    </source>
</evidence>
<dbReference type="Gramene" id="mRNA:HanXRQr2_Chr14g0620391">
    <property type="protein sequence ID" value="mRNA:HanXRQr2_Chr14g0620391"/>
    <property type="gene ID" value="HanXRQr2_Chr14g0620391"/>
</dbReference>
<evidence type="ECO:0000313" key="5">
    <source>
        <dbReference type="Proteomes" id="UP000215914"/>
    </source>
</evidence>
<sequence length="400" mass="45659">MEAWGASTSVEFSRSSHVTTIVPWSLCQYSEDILIDECDSLMEVFETQWIKNNIGGGITSTSIDEGQSDTHNTLLVIPGLENINYVPRLVNLKKLVIKSCNLLKHVFTFSTLGSLKQLEELMINTCKAMEVIVKKENEEQRNVVDFPRLKSLELKDLPNLKGFFLGMNDFQWPSLEKVMIDYCPKMSVFTSGQSTAKKLEYMHTSLGKYSLECGLNFPVTELHQWPFHNLIELHMEGKSDVKYVIPSNELLHLKKLVRIKVNRCPDLEEVFEVEEAMEEGLGLELLFREEEAMKGINSGLVKSQTVVEIPNLMHVELQNRLSLKYISRSNHHGILLKFSNLTTLSIHHCESLEHVFTSSMLGSLQQLQDLHISDCPNMEVIVRVEGEEEEEEIECEAEVK</sequence>
<keyword evidence="5" id="KW-1185">Reference proteome</keyword>
<feature type="domain" description="Disease resistance protein At4g27190-like leucine-rich repeats" evidence="2">
    <location>
        <begin position="90"/>
        <end position="201"/>
    </location>
</feature>
<dbReference type="Pfam" id="PF23247">
    <property type="entry name" value="LRR_RPS2"/>
    <property type="match status" value="2"/>
</dbReference>
<dbReference type="InterPro" id="IPR050905">
    <property type="entry name" value="Plant_NBS-LRR"/>
</dbReference>
<dbReference type="EMBL" id="MNCJ02000329">
    <property type="protein sequence ID" value="KAF5767099.1"/>
    <property type="molecule type" value="Genomic_DNA"/>
</dbReference>
<reference evidence="3" key="3">
    <citation type="submission" date="2020-06" db="EMBL/GenBank/DDBJ databases">
        <title>Helianthus annuus Genome sequencing and assembly Release 2.</title>
        <authorList>
            <person name="Gouzy J."/>
            <person name="Langlade N."/>
            <person name="Munos S."/>
        </authorList>
    </citation>
    <scope>NUCLEOTIDE SEQUENCE</scope>
    <source>
        <tissue evidence="3">Leaves</tissue>
    </source>
</reference>
<feature type="domain" description="Disease resistance protein At4g27190-like leucine-rich repeats" evidence="2">
    <location>
        <begin position="226"/>
        <end position="375"/>
    </location>
</feature>
<evidence type="ECO:0000313" key="3">
    <source>
        <dbReference type="EMBL" id="KAF5767099.1"/>
    </source>
</evidence>
<dbReference type="PANTHER" id="PTHR33463:SF96">
    <property type="entry name" value="LEUCINE-RICH REPEAT DOMAIN, L DOMAIN-LIKE PROTEIN-RELATED"/>
    <property type="match status" value="1"/>
</dbReference>
<name>A0A251SDJ3_HELAN</name>
<keyword evidence="1" id="KW-0611">Plant defense</keyword>
<dbReference type="EMBL" id="CM007903">
    <property type="protein sequence ID" value="OTF96823.1"/>
    <property type="molecule type" value="Genomic_DNA"/>
</dbReference>
<dbReference type="Gene3D" id="3.80.10.10">
    <property type="entry name" value="Ribonuclease Inhibitor"/>
    <property type="match status" value="2"/>
</dbReference>
<accession>A0A251SDJ3</accession>
<dbReference type="AlphaFoldDB" id="A0A251SDJ3"/>